<dbReference type="RefSeq" id="XP_013407622.1">
    <property type="nucleotide sequence ID" value="XM_013552168.1"/>
</dbReference>
<evidence type="ECO:0000313" key="3">
    <source>
        <dbReference type="RefSeq" id="XP_013407622.1"/>
    </source>
</evidence>
<proteinExistence type="predicted"/>
<reference evidence="3" key="2">
    <citation type="submission" date="2025-08" db="UniProtKB">
        <authorList>
            <consortium name="RefSeq"/>
        </authorList>
    </citation>
    <scope>IDENTIFICATION</scope>
</reference>
<reference evidence="3" key="1">
    <citation type="journal article" date="2015" name="Nat. Commun.">
        <title>The Lingula genome provides insights into brachiopod evolution and the origin of phosphate biomineralization.</title>
        <authorList>
            <person name="Luo Y.J."/>
            <person name="Takeuchi T."/>
            <person name="Koyanagi R."/>
            <person name="Yamada L."/>
            <person name="Kanda M."/>
            <person name="Khalturina M."/>
            <person name="Fujie M."/>
            <person name="Yamasaki S.I."/>
            <person name="Endo K."/>
            <person name="Satoh N."/>
        </authorList>
    </citation>
    <scope>NUCLEOTIDE SEQUENCE</scope>
</reference>
<feature type="domain" description="DZIP3-like HEPN" evidence="1">
    <location>
        <begin position="77"/>
        <end position="221"/>
    </location>
</feature>
<dbReference type="InterPro" id="IPR041249">
    <property type="entry name" value="HEPN_DZIP3"/>
</dbReference>
<dbReference type="GeneID" id="106171719"/>
<dbReference type="Proteomes" id="UP000085678">
    <property type="component" value="Unplaced"/>
</dbReference>
<dbReference type="InParanoid" id="A0A1S3JB45"/>
<accession>A0A1S3JB45</accession>
<keyword evidence="2" id="KW-1185">Reference proteome</keyword>
<dbReference type="Pfam" id="PF18738">
    <property type="entry name" value="HEPN_DZIP3"/>
    <property type="match status" value="1"/>
</dbReference>
<name>A0A1S3JB45_LINAN</name>
<dbReference type="AlphaFoldDB" id="A0A1S3JB45"/>
<evidence type="ECO:0000313" key="2">
    <source>
        <dbReference type="Proteomes" id="UP000085678"/>
    </source>
</evidence>
<evidence type="ECO:0000259" key="1">
    <source>
        <dbReference type="Pfam" id="PF18738"/>
    </source>
</evidence>
<sequence length="394" mass="44712">MGQFPEDPVAIYLKAGRYVLVEVTVTMATASSNPDQENFFRMTVLIVDNALKVLQDVLQKELTTEYPNLFDLSTGLLRGVLGDGIVRTKLDRLVRSRVLNVHQQNQLYPGGNPSSSVTVGDLDITLTVLMLRNITTLNPRPPLNAWDNPSDSDTSREATIGRVKRYRNIVYGHANKAAISDQDFRAHFSGLKSNLLALSSMYTDEEYDAILSKPLDAALLERNQSILKEWYNYDKDVKDQLVKVIHELKEGETKLQDHVEQVHKRSEDTILKKMDSVAQNTHNKLEEISQRVTQMDIGQSELKDKFKQTQKFMEEVKAAQKEDSQNIQFHLEKGRGELASLRSTQGQQLQMTKEMQENVQTICDRDRDTTEFQKTPGSVDLDIHMKISPSGMEA</sequence>
<protein>
    <submittedName>
        <fullName evidence="3">Uncharacterized protein LOC106171719</fullName>
    </submittedName>
</protein>
<feature type="non-terminal residue" evidence="3">
    <location>
        <position position="394"/>
    </location>
</feature>
<dbReference type="KEGG" id="lak:106171719"/>
<gene>
    <name evidence="3" type="primary">LOC106171719</name>
</gene>
<organism evidence="2 3">
    <name type="scientific">Lingula anatina</name>
    <name type="common">Brachiopod</name>
    <name type="synonym">Lingula unguis</name>
    <dbReference type="NCBI Taxonomy" id="7574"/>
    <lineage>
        <taxon>Eukaryota</taxon>
        <taxon>Metazoa</taxon>
        <taxon>Spiralia</taxon>
        <taxon>Lophotrochozoa</taxon>
        <taxon>Brachiopoda</taxon>
        <taxon>Linguliformea</taxon>
        <taxon>Lingulata</taxon>
        <taxon>Lingulida</taxon>
        <taxon>Linguloidea</taxon>
        <taxon>Lingulidae</taxon>
        <taxon>Lingula</taxon>
    </lineage>
</organism>